<reference evidence="4 5" key="1">
    <citation type="submission" date="2016-04" db="EMBL/GenBank/DDBJ databases">
        <title>Polished mammalian reference genomes with single-molecule sequencing and chromosome conformation capture applied to the Capra hircus genome.</title>
        <authorList>
            <person name="Bickhart D.M."/>
            <person name="Koren S."/>
            <person name="Rosen B."/>
            <person name="Hastie A."/>
            <person name="Liachko I."/>
            <person name="Sullivan S.T."/>
            <person name="Burton J."/>
            <person name="Sayre B.L."/>
            <person name="Huson H.J."/>
            <person name="Lee J."/>
            <person name="Lam E."/>
            <person name="Kelley C.M."/>
            <person name="Hutchison J.L."/>
            <person name="Zhou Y."/>
            <person name="Sun J."/>
            <person name="Crisa A."/>
            <person name="Schwartz J.C."/>
            <person name="Hammond J.A."/>
            <person name="Schroeder S.G."/>
            <person name="Liu G.E."/>
            <person name="Dunham M."/>
            <person name="Shendure J."/>
            <person name="Sonstegard T.S."/>
            <person name="Phillippy A.M."/>
            <person name="Van Tassell C.P."/>
            <person name="Smith T.P."/>
        </authorList>
    </citation>
    <scope>NUCLEOTIDE SEQUENCE [LARGE SCALE GENOMIC DNA]</scope>
</reference>
<evidence type="ECO:0000259" key="3">
    <source>
        <dbReference type="Pfam" id="PF25372"/>
    </source>
</evidence>
<dbReference type="InterPro" id="IPR001611">
    <property type="entry name" value="Leu-rich_rpt"/>
</dbReference>
<reference evidence="4" key="3">
    <citation type="submission" date="2025-09" db="UniProtKB">
        <authorList>
            <consortium name="Ensembl"/>
        </authorList>
    </citation>
    <scope>IDENTIFICATION</scope>
</reference>
<proteinExistence type="predicted"/>
<feature type="region of interest" description="Disordered" evidence="2">
    <location>
        <begin position="283"/>
        <end position="308"/>
    </location>
</feature>
<dbReference type="SMART" id="SM00367">
    <property type="entry name" value="LRR_CC"/>
    <property type="match status" value="7"/>
</dbReference>
<dbReference type="InterPro" id="IPR050648">
    <property type="entry name" value="F-box_LRR-repeat"/>
</dbReference>
<organism evidence="4 5">
    <name type="scientific">Capra hircus</name>
    <name type="common">Goat</name>
    <dbReference type="NCBI Taxonomy" id="9925"/>
    <lineage>
        <taxon>Eukaryota</taxon>
        <taxon>Metazoa</taxon>
        <taxon>Chordata</taxon>
        <taxon>Craniata</taxon>
        <taxon>Vertebrata</taxon>
        <taxon>Euteleostomi</taxon>
        <taxon>Mammalia</taxon>
        <taxon>Eutheria</taxon>
        <taxon>Laurasiatheria</taxon>
        <taxon>Artiodactyla</taxon>
        <taxon>Ruminantia</taxon>
        <taxon>Pecora</taxon>
        <taxon>Bovidae</taxon>
        <taxon>Caprinae</taxon>
        <taxon>Capra</taxon>
    </lineage>
</organism>
<sequence>METHIACLFPELLAMIFGYLDVRDKGPEALGIRQVQILSLRRSLSYVIQGMANIESLNLSGCYNLTDKGLGHVFVQIGSRCALNLNLCKQITDSSLGHIAQYLKGLEVLELGGCSNITNTGLLLITWGLQRLKSLNLRSCRHLSDVGIGHLASMTLSVAEGCLGLEQLMLQDCQKLMDLSLKHISWGLTGLRLLNLSFCGGISDAGLLHLLHMDSLRSLNLSSWDNISDTGFMRLAMGSLCLSGLDMFCNKVAEQSLAYIAQGLDGLKSLFGCHLLRSFNGPEPGGLESTNKKVKERERAELSSGSRD</sequence>
<dbReference type="EMBL" id="LWLT01000009">
    <property type="status" value="NOT_ANNOTATED_CDS"/>
    <property type="molecule type" value="Genomic_DNA"/>
</dbReference>
<dbReference type="Pfam" id="PF13516">
    <property type="entry name" value="LRR_6"/>
    <property type="match status" value="1"/>
</dbReference>
<keyword evidence="5" id="KW-1185">Reference proteome</keyword>
<keyword evidence="1" id="KW-0833">Ubl conjugation pathway</keyword>
<dbReference type="OMA" id="METHIAC"/>
<accession>A0A452EBL4</accession>
<dbReference type="STRING" id="9925.ENSCHIP00000009411"/>
<dbReference type="AlphaFoldDB" id="A0A452EBL4"/>
<feature type="domain" description="F-box/LRR-repeat protein 15-like leucin rich repeat" evidence="3">
    <location>
        <begin position="83"/>
        <end position="153"/>
    </location>
</feature>
<dbReference type="InterPro" id="IPR057207">
    <property type="entry name" value="FBXL15_LRR"/>
</dbReference>
<evidence type="ECO:0000313" key="4">
    <source>
        <dbReference type="Ensembl" id="ENSCHIP00000009411.1"/>
    </source>
</evidence>
<dbReference type="SUPFAM" id="SSF52047">
    <property type="entry name" value="RNI-like"/>
    <property type="match status" value="1"/>
</dbReference>
<dbReference type="Proteomes" id="UP000291000">
    <property type="component" value="Chromosome 11"/>
</dbReference>
<dbReference type="Ensembl" id="ENSCHIT00000017184.1">
    <property type="protein sequence ID" value="ENSCHIP00000009411.1"/>
    <property type="gene ID" value="ENSCHIG00000012290.1"/>
</dbReference>
<dbReference type="PANTHER" id="PTHR13382:SF76">
    <property type="entry name" value="F-BOX AND LEUCINE-RICH REPEAT PROTEIN 14-RELATED"/>
    <property type="match status" value="1"/>
</dbReference>
<protein>
    <recommendedName>
        <fullName evidence="3">F-box/LRR-repeat protein 15-like leucin rich repeat domain-containing protein</fullName>
    </recommendedName>
</protein>
<dbReference type="GeneTree" id="ENSGT00940000159857"/>
<dbReference type="Pfam" id="PF25372">
    <property type="entry name" value="DUF7885"/>
    <property type="match status" value="1"/>
</dbReference>
<evidence type="ECO:0000256" key="2">
    <source>
        <dbReference type="SAM" id="MobiDB-lite"/>
    </source>
</evidence>
<dbReference type="PANTHER" id="PTHR13382">
    <property type="entry name" value="MITOCHONDRIAL ATP SYNTHASE COUPLING FACTOR B"/>
    <property type="match status" value="1"/>
</dbReference>
<evidence type="ECO:0000313" key="5">
    <source>
        <dbReference type="Proteomes" id="UP000291000"/>
    </source>
</evidence>
<reference evidence="4" key="2">
    <citation type="submission" date="2025-08" db="UniProtKB">
        <authorList>
            <consortium name="Ensembl"/>
        </authorList>
    </citation>
    <scope>IDENTIFICATION</scope>
</reference>
<feature type="compositionally biased region" description="Basic and acidic residues" evidence="2">
    <location>
        <begin position="290"/>
        <end position="308"/>
    </location>
</feature>
<dbReference type="Bgee" id="ENSCHIG00000012290">
    <property type="expression patterns" value="Expressed in spleen and 7 other cell types or tissues"/>
</dbReference>
<dbReference type="InterPro" id="IPR032675">
    <property type="entry name" value="LRR_dom_sf"/>
</dbReference>
<dbReference type="Gene3D" id="3.80.10.10">
    <property type="entry name" value="Ribonuclease Inhibitor"/>
    <property type="match status" value="2"/>
</dbReference>
<evidence type="ECO:0000256" key="1">
    <source>
        <dbReference type="ARBA" id="ARBA00022786"/>
    </source>
</evidence>
<dbReference type="GO" id="GO:0005737">
    <property type="term" value="C:cytoplasm"/>
    <property type="evidence" value="ECO:0007669"/>
    <property type="project" value="TreeGrafter"/>
</dbReference>
<dbReference type="InterPro" id="IPR006553">
    <property type="entry name" value="Leu-rich_rpt_Cys-con_subtyp"/>
</dbReference>
<name>A0A452EBL4_CAPHI</name>